<dbReference type="RefSeq" id="WP_394463419.1">
    <property type="nucleotide sequence ID" value="NZ_JBIGHZ010000009.1"/>
</dbReference>
<evidence type="ECO:0000259" key="2">
    <source>
        <dbReference type="Pfam" id="PF19933"/>
    </source>
</evidence>
<feature type="domain" description="DUF6396" evidence="2">
    <location>
        <begin position="14"/>
        <end position="61"/>
    </location>
</feature>
<dbReference type="EMBL" id="JBIGHZ010000009">
    <property type="protein sequence ID" value="MFG6449818.1"/>
    <property type="molecule type" value="Genomic_DNA"/>
</dbReference>
<dbReference type="Pfam" id="PF19933">
    <property type="entry name" value="DUF6396"/>
    <property type="match status" value="1"/>
</dbReference>
<organism evidence="3 4">
    <name type="scientific">Roseateles rivi</name>
    <dbReference type="NCBI Taxonomy" id="3299028"/>
    <lineage>
        <taxon>Bacteria</taxon>
        <taxon>Pseudomonadati</taxon>
        <taxon>Pseudomonadota</taxon>
        <taxon>Betaproteobacteria</taxon>
        <taxon>Burkholderiales</taxon>
        <taxon>Sphaerotilaceae</taxon>
        <taxon>Roseateles</taxon>
    </lineage>
</organism>
<comment type="caution">
    <text evidence="3">The sequence shown here is derived from an EMBL/GenBank/DDBJ whole genome shotgun (WGS) entry which is preliminary data.</text>
</comment>
<reference evidence="3 4" key="1">
    <citation type="submission" date="2024-08" db="EMBL/GenBank/DDBJ databases">
        <authorList>
            <person name="Lu H."/>
        </authorList>
    </citation>
    <scope>NUCLEOTIDE SEQUENCE [LARGE SCALE GENOMIC DNA]</scope>
    <source>
        <strain evidence="3 4">BYS180W</strain>
    </source>
</reference>
<accession>A0ABW7FZN0</accession>
<dbReference type="InterPro" id="IPR045653">
    <property type="entry name" value="DUF6396"/>
</dbReference>
<evidence type="ECO:0000313" key="3">
    <source>
        <dbReference type="EMBL" id="MFG6449818.1"/>
    </source>
</evidence>
<evidence type="ECO:0000256" key="1">
    <source>
        <dbReference type="SAM" id="MobiDB-lite"/>
    </source>
</evidence>
<protein>
    <submittedName>
        <fullName evidence="3">DUF6396 domain-containing protein</fullName>
    </submittedName>
</protein>
<feature type="compositionally biased region" description="Low complexity" evidence="1">
    <location>
        <begin position="69"/>
        <end position="86"/>
    </location>
</feature>
<dbReference type="Proteomes" id="UP001606099">
    <property type="component" value="Unassembled WGS sequence"/>
</dbReference>
<feature type="region of interest" description="Disordered" evidence="1">
    <location>
        <begin position="67"/>
        <end position="92"/>
    </location>
</feature>
<sequence length="92" mass="9696">MAFKAGKALADGHIDIARAERYHSLADALFTNPDLRFPNLDRVLPLPPAKLPPWDGKPESLINAAKALRPSSRGTRGAAGGASPAREGTLPS</sequence>
<keyword evidence="4" id="KW-1185">Reference proteome</keyword>
<name>A0ABW7FZN0_9BURK</name>
<gene>
    <name evidence="3" type="ORF">ACG0Z6_16500</name>
</gene>
<evidence type="ECO:0000313" key="4">
    <source>
        <dbReference type="Proteomes" id="UP001606099"/>
    </source>
</evidence>
<proteinExistence type="predicted"/>